<feature type="transmembrane region" description="Helical" evidence="3">
    <location>
        <begin position="327"/>
        <end position="345"/>
    </location>
</feature>
<sequence>MLNLNQIFNTASIRNRIWFGFALILFILLFISLSTFKQFVHLNKGISKVTEDIQPIVLAAQNLEISLETASNMLGFYLLTTKENYRKKYFSQLDNANKQINKLVKLNFVIENTQYSRILAKVKKDTLKLSSYRDKMVRLVNYPMENSPAQRLAAEKLNPVSQQLQSMISQMIESDYDEDNADSSRDEFRRTLYDLRYYNVRVASELRNFLAFRSSTSLENMRSIEKVIMPKLKFIRENEDLHTFEQSNIIQIYIDLDKNYFNDLEKLAKLHSTDKYRTDIYLIKTEIGPLIAEIDSSLGKLVKMLTSLIAETSNELQNEASGASNKIITGLLISLLAGIIIAFLISRMITIPINAAMHAMEDLAQGEGDLTQRLNDRGDSEIDIMARGFNKFAGKVQFLVSQLADSVKNLSAMMQDISGVVKQTQSGSQQQSQQTEQVATAITQITATIHEVASNANLAASSAQQANDNARLGQKVVNETVSSINSLASEIETGVNVINKLSQDTESISSVLDVIKGIAEQTNLLALNAAIEAARAGEQGRGFAVVADEVRTLASRTQQSTTEIESMIGSLQVQAHAAVDAITLGQQKAQTSVQNASNAGDALNKITESVATISSMNLQIAAASEQQSTVSEEINQNIVSISQVAGENTRAANQLADSSQSLKELTIELQTLVFQFKY</sequence>
<dbReference type="SMART" id="SM00283">
    <property type="entry name" value="MA"/>
    <property type="match status" value="1"/>
</dbReference>
<feature type="domain" description="HAMP" evidence="5">
    <location>
        <begin position="347"/>
        <end position="401"/>
    </location>
</feature>
<accession>A0A3B0XJB7</accession>
<dbReference type="PANTHER" id="PTHR32089">
    <property type="entry name" value="METHYL-ACCEPTING CHEMOTAXIS PROTEIN MCPB"/>
    <property type="match status" value="1"/>
</dbReference>
<gene>
    <name evidence="6" type="ORF">MNBD_GAMMA11-3486</name>
</gene>
<reference evidence="6" key="1">
    <citation type="submission" date="2018-06" db="EMBL/GenBank/DDBJ databases">
        <authorList>
            <person name="Zhirakovskaya E."/>
        </authorList>
    </citation>
    <scope>NUCLEOTIDE SEQUENCE</scope>
</reference>
<keyword evidence="1" id="KW-0807">Transducer</keyword>
<dbReference type="SUPFAM" id="SSF58104">
    <property type="entry name" value="Methyl-accepting chemotaxis protein (MCP) signaling domain"/>
    <property type="match status" value="1"/>
</dbReference>
<feature type="transmembrane region" description="Helical" evidence="3">
    <location>
        <begin position="17"/>
        <end position="36"/>
    </location>
</feature>
<evidence type="ECO:0000256" key="3">
    <source>
        <dbReference type="SAM" id="Phobius"/>
    </source>
</evidence>
<evidence type="ECO:0000259" key="5">
    <source>
        <dbReference type="PROSITE" id="PS50885"/>
    </source>
</evidence>
<dbReference type="CDD" id="cd11386">
    <property type="entry name" value="MCP_signal"/>
    <property type="match status" value="1"/>
</dbReference>
<dbReference type="Pfam" id="PF00672">
    <property type="entry name" value="HAMP"/>
    <property type="match status" value="1"/>
</dbReference>
<dbReference type="InterPro" id="IPR004089">
    <property type="entry name" value="MCPsignal_dom"/>
</dbReference>
<dbReference type="PROSITE" id="PS50111">
    <property type="entry name" value="CHEMOTAXIS_TRANSDUC_2"/>
    <property type="match status" value="1"/>
</dbReference>
<evidence type="ECO:0000256" key="1">
    <source>
        <dbReference type="ARBA" id="ARBA00023224"/>
    </source>
</evidence>
<dbReference type="Pfam" id="PF00015">
    <property type="entry name" value="MCPsignal"/>
    <property type="match status" value="1"/>
</dbReference>
<protein>
    <submittedName>
        <fullName evidence="6">Methyl-accepting chemotaxis sensor/transducer protein</fullName>
    </submittedName>
</protein>
<dbReference type="AlphaFoldDB" id="A0A3B0XJB7"/>
<dbReference type="Gene3D" id="1.10.287.950">
    <property type="entry name" value="Methyl-accepting chemotaxis protein"/>
    <property type="match status" value="1"/>
</dbReference>
<keyword evidence="3" id="KW-0472">Membrane</keyword>
<dbReference type="PROSITE" id="PS50885">
    <property type="entry name" value="HAMP"/>
    <property type="match status" value="1"/>
</dbReference>
<evidence type="ECO:0000256" key="2">
    <source>
        <dbReference type="ARBA" id="ARBA00029447"/>
    </source>
</evidence>
<dbReference type="PANTHER" id="PTHR32089:SF120">
    <property type="entry name" value="METHYL-ACCEPTING CHEMOTAXIS PROTEIN TLPQ"/>
    <property type="match status" value="1"/>
</dbReference>
<dbReference type="FunFam" id="1.10.287.950:FF:000001">
    <property type="entry name" value="Methyl-accepting chemotaxis sensory transducer"/>
    <property type="match status" value="1"/>
</dbReference>
<keyword evidence="3" id="KW-1133">Transmembrane helix</keyword>
<feature type="domain" description="Methyl-accepting transducer" evidence="4">
    <location>
        <begin position="406"/>
        <end position="642"/>
    </location>
</feature>
<dbReference type="InterPro" id="IPR003660">
    <property type="entry name" value="HAMP_dom"/>
</dbReference>
<keyword evidence="3" id="KW-0812">Transmembrane</keyword>
<organism evidence="6">
    <name type="scientific">hydrothermal vent metagenome</name>
    <dbReference type="NCBI Taxonomy" id="652676"/>
    <lineage>
        <taxon>unclassified sequences</taxon>
        <taxon>metagenomes</taxon>
        <taxon>ecological metagenomes</taxon>
    </lineage>
</organism>
<proteinExistence type="inferred from homology"/>
<comment type="similarity">
    <text evidence="2">Belongs to the methyl-accepting chemotaxis (MCP) protein family.</text>
</comment>
<dbReference type="SMART" id="SM00304">
    <property type="entry name" value="HAMP"/>
    <property type="match status" value="1"/>
</dbReference>
<evidence type="ECO:0000259" key="4">
    <source>
        <dbReference type="PROSITE" id="PS50111"/>
    </source>
</evidence>
<evidence type="ECO:0000313" key="6">
    <source>
        <dbReference type="EMBL" id="VAW61829.1"/>
    </source>
</evidence>
<dbReference type="GO" id="GO:0007165">
    <property type="term" value="P:signal transduction"/>
    <property type="evidence" value="ECO:0007669"/>
    <property type="project" value="UniProtKB-KW"/>
</dbReference>
<dbReference type="GO" id="GO:0016020">
    <property type="term" value="C:membrane"/>
    <property type="evidence" value="ECO:0007669"/>
    <property type="project" value="InterPro"/>
</dbReference>
<name>A0A3B0XJB7_9ZZZZ</name>
<dbReference type="CDD" id="cd06225">
    <property type="entry name" value="HAMP"/>
    <property type="match status" value="1"/>
</dbReference>
<dbReference type="EMBL" id="UOFG01000155">
    <property type="protein sequence ID" value="VAW61829.1"/>
    <property type="molecule type" value="Genomic_DNA"/>
</dbReference>